<dbReference type="OrthoDB" id="674604at2759"/>
<feature type="domain" description="NACHT" evidence="5">
    <location>
        <begin position="337"/>
        <end position="483"/>
    </location>
</feature>
<dbReference type="InterPro" id="IPR001680">
    <property type="entry name" value="WD40_rpt"/>
</dbReference>
<dbReference type="InterPro" id="IPR011044">
    <property type="entry name" value="Quino_amine_DH_bsu"/>
</dbReference>
<gene>
    <name evidence="6" type="ORF">DSM5745_04867</name>
</gene>
<organism evidence="6 7">
    <name type="scientific">Aspergillus mulundensis</name>
    <dbReference type="NCBI Taxonomy" id="1810919"/>
    <lineage>
        <taxon>Eukaryota</taxon>
        <taxon>Fungi</taxon>
        <taxon>Dikarya</taxon>
        <taxon>Ascomycota</taxon>
        <taxon>Pezizomycotina</taxon>
        <taxon>Eurotiomycetes</taxon>
        <taxon>Eurotiomycetidae</taxon>
        <taxon>Eurotiales</taxon>
        <taxon>Aspergillaceae</taxon>
        <taxon>Aspergillus</taxon>
        <taxon>Aspergillus subgen. Nidulantes</taxon>
    </lineage>
</organism>
<proteinExistence type="predicted"/>
<evidence type="ECO:0000256" key="3">
    <source>
        <dbReference type="PROSITE-ProRule" id="PRU00221"/>
    </source>
</evidence>
<dbReference type="InterPro" id="IPR019775">
    <property type="entry name" value="WD40_repeat_CS"/>
</dbReference>
<dbReference type="Pfam" id="PF24883">
    <property type="entry name" value="NPHP3_N"/>
    <property type="match status" value="1"/>
</dbReference>
<dbReference type="CDD" id="cd00200">
    <property type="entry name" value="WD40"/>
    <property type="match status" value="2"/>
</dbReference>
<dbReference type="PROSITE" id="PS50082">
    <property type="entry name" value="WD_REPEATS_2"/>
    <property type="match status" value="8"/>
</dbReference>
<dbReference type="SUPFAM" id="SSF52540">
    <property type="entry name" value="P-loop containing nucleoside triphosphate hydrolases"/>
    <property type="match status" value="1"/>
</dbReference>
<dbReference type="PRINTS" id="PR00320">
    <property type="entry name" value="GPROTEINBRPT"/>
</dbReference>
<feature type="repeat" description="WD" evidence="3">
    <location>
        <begin position="1207"/>
        <end position="1239"/>
    </location>
</feature>
<dbReference type="Gene3D" id="2.130.10.10">
    <property type="entry name" value="YVTN repeat-like/Quinoprotein amine dehydrogenase"/>
    <property type="match status" value="4"/>
</dbReference>
<protein>
    <recommendedName>
        <fullName evidence="5">NACHT domain-containing protein</fullName>
    </recommendedName>
</protein>
<feature type="compositionally biased region" description="Basic residues" evidence="4">
    <location>
        <begin position="1"/>
        <end position="11"/>
    </location>
</feature>
<dbReference type="PANTHER" id="PTHR44019">
    <property type="entry name" value="WD REPEAT-CONTAINING PROTEIN 55"/>
    <property type="match status" value="1"/>
</dbReference>
<feature type="repeat" description="WD" evidence="3">
    <location>
        <begin position="1122"/>
        <end position="1153"/>
    </location>
</feature>
<dbReference type="InterPro" id="IPR007111">
    <property type="entry name" value="NACHT_NTPase"/>
</dbReference>
<dbReference type="SUPFAM" id="SSF50969">
    <property type="entry name" value="YVTN repeat-like/Quinoprotein amine dehydrogenase"/>
    <property type="match status" value="1"/>
</dbReference>
<keyword evidence="2" id="KW-0677">Repeat</keyword>
<feature type="region of interest" description="Disordered" evidence="4">
    <location>
        <begin position="1"/>
        <end position="40"/>
    </location>
</feature>
<accession>A0A3D8S541</accession>
<evidence type="ECO:0000259" key="5">
    <source>
        <dbReference type="PROSITE" id="PS50837"/>
    </source>
</evidence>
<evidence type="ECO:0000313" key="7">
    <source>
        <dbReference type="Proteomes" id="UP000256690"/>
    </source>
</evidence>
<dbReference type="GeneID" id="38115237"/>
<evidence type="ECO:0000256" key="1">
    <source>
        <dbReference type="ARBA" id="ARBA00022574"/>
    </source>
</evidence>
<evidence type="ECO:0000256" key="4">
    <source>
        <dbReference type="SAM" id="MobiDB-lite"/>
    </source>
</evidence>
<dbReference type="InterPro" id="IPR015943">
    <property type="entry name" value="WD40/YVTN_repeat-like_dom_sf"/>
</dbReference>
<keyword evidence="7" id="KW-1185">Reference proteome</keyword>
<feature type="repeat" description="WD" evidence="3">
    <location>
        <begin position="918"/>
        <end position="949"/>
    </location>
</feature>
<dbReference type="PANTHER" id="PTHR44019:SF8">
    <property type="entry name" value="POC1 CENTRIOLAR PROTEIN HOMOLOG"/>
    <property type="match status" value="1"/>
</dbReference>
<dbReference type="InterPro" id="IPR050505">
    <property type="entry name" value="WDR55/POC1"/>
</dbReference>
<feature type="repeat" description="WD" evidence="3">
    <location>
        <begin position="1040"/>
        <end position="1072"/>
    </location>
</feature>
<dbReference type="SMART" id="SM00320">
    <property type="entry name" value="WD40"/>
    <property type="match status" value="12"/>
</dbReference>
<feature type="repeat" description="WD" evidence="3">
    <location>
        <begin position="1446"/>
        <end position="1482"/>
    </location>
</feature>
<dbReference type="Gene3D" id="3.40.50.300">
    <property type="entry name" value="P-loop containing nucleotide triphosphate hydrolases"/>
    <property type="match status" value="1"/>
</dbReference>
<dbReference type="InterPro" id="IPR027417">
    <property type="entry name" value="P-loop_NTPase"/>
</dbReference>
<dbReference type="PROSITE" id="PS50294">
    <property type="entry name" value="WD_REPEATS_REGION"/>
    <property type="match status" value="7"/>
</dbReference>
<dbReference type="PROSITE" id="PS00678">
    <property type="entry name" value="WD_REPEATS_1"/>
    <property type="match status" value="1"/>
</dbReference>
<dbReference type="InterPro" id="IPR020472">
    <property type="entry name" value="WD40_PAC1"/>
</dbReference>
<dbReference type="Pfam" id="PF00400">
    <property type="entry name" value="WD40"/>
    <property type="match status" value="10"/>
</dbReference>
<keyword evidence="1 3" id="KW-0853">WD repeat</keyword>
<dbReference type="InterPro" id="IPR056884">
    <property type="entry name" value="NPHP3-like_N"/>
</dbReference>
<evidence type="ECO:0000256" key="2">
    <source>
        <dbReference type="ARBA" id="ARBA00022737"/>
    </source>
</evidence>
<dbReference type="InterPro" id="IPR011047">
    <property type="entry name" value="Quinoprotein_ADH-like_sf"/>
</dbReference>
<dbReference type="EMBL" id="PVWQ01000005">
    <property type="protein sequence ID" value="RDW81310.1"/>
    <property type="molecule type" value="Genomic_DNA"/>
</dbReference>
<comment type="caution">
    <text evidence="6">The sequence shown here is derived from an EMBL/GenBank/DDBJ whole genome shotgun (WGS) entry which is preliminary data.</text>
</comment>
<reference evidence="6 7" key="1">
    <citation type="journal article" date="2018" name="IMA Fungus">
        <title>IMA Genome-F 9: Draft genome sequence of Annulohypoxylon stygium, Aspergillus mulundensis, Berkeleyomyces basicola (syn. Thielaviopsis basicola), Ceratocystis smalleyi, two Cercospora beticola strains, Coleophoma cylindrospora, Fusarium fracticaudum, Phialophora cf. hyalina, and Morchella septimelata.</title>
        <authorList>
            <person name="Wingfield B.D."/>
            <person name="Bills G.F."/>
            <person name="Dong Y."/>
            <person name="Huang W."/>
            <person name="Nel W.J."/>
            <person name="Swalarsk-Parry B.S."/>
            <person name="Vaghefi N."/>
            <person name="Wilken P.M."/>
            <person name="An Z."/>
            <person name="de Beer Z.W."/>
            <person name="De Vos L."/>
            <person name="Chen L."/>
            <person name="Duong T.A."/>
            <person name="Gao Y."/>
            <person name="Hammerbacher A."/>
            <person name="Kikkert J.R."/>
            <person name="Li Y."/>
            <person name="Li H."/>
            <person name="Li K."/>
            <person name="Li Q."/>
            <person name="Liu X."/>
            <person name="Ma X."/>
            <person name="Naidoo K."/>
            <person name="Pethybridge S.J."/>
            <person name="Sun J."/>
            <person name="Steenkamp E.T."/>
            <person name="van der Nest M.A."/>
            <person name="van Wyk S."/>
            <person name="Wingfield M.J."/>
            <person name="Xiong C."/>
            <person name="Yue Q."/>
            <person name="Zhang X."/>
        </authorList>
    </citation>
    <scope>NUCLEOTIDE SEQUENCE [LARGE SCALE GENOMIC DNA]</scope>
    <source>
        <strain evidence="6 7">DSM 5745</strain>
    </source>
</reference>
<feature type="compositionally biased region" description="Low complexity" evidence="4">
    <location>
        <begin position="18"/>
        <end position="27"/>
    </location>
</feature>
<dbReference type="STRING" id="1810919.A0A3D8S541"/>
<feature type="repeat" description="WD" evidence="3">
    <location>
        <begin position="1487"/>
        <end position="1528"/>
    </location>
</feature>
<feature type="repeat" description="WD" evidence="3">
    <location>
        <begin position="1081"/>
        <end position="1113"/>
    </location>
</feature>
<sequence length="1634" mass="180639">MLGRLKRVLGRRGKEEATTAAPTTSASVENASEGSESGRVEDNIHSASDYWKMANNQLSEAERVTLSTVLPETPTHPHNSHLRTKEILGRVLEATEEQYKEYLESRTTIRTTAHRILNSALSFQDIVSTVVRFDPTGHASHAWAIVSLGLTMAKNHADLRNALFDSSAYLADVLTRCAFIEEHLYRESDTAVPPNIEKGRSIVRVYAAILRYAAEVRRVQEFNTGRDVMESITAITDKPLIQLKSAIKEEELNLQLWLLLDQHLHRKAEADAILGHIDELIAAVEEVGKVVAMLNLPFVDCACFDSFEDQHEDECLLGTRTELLQQIKSWGNSRDTSIFWLAGMAGTGKSTVARTVARCFMEGGILGASFFFKRGDGDRGSAARFFPTVVKQLAARIPQTIPGIQKAIENDPTVATKSLREQFDKLLLQPLLAVSGPQAATPIVIVVDALDECSREEDIEVILELLPKVPKMIQFFITARPDSAIRFGFDQFDQSDYKKTILQNIGDDVIKRDITVYLREEFSKLRQKRRRALPPDWPGEERIEALATMAAPLFIFAATVCRFVADRRFNPEKRLEEFLAEPSGSKMDKTYRPVLNQLFADNESDMELLVDEFQKIIGVIVLLAAPLSLSALAQLLKIPEGDISTRLDSFHSVLSIPDDPHLPIQALHLSFHDYLVDGRTGAQEATSQFWVDKKEKHGLIARHCLTLMNCSLRKNICRLPSYGTLREEIERASITSFLPDALRYACRYWAYHLIQSSASARDSEQILPFLEKHFLHWLESMSILGMTPEAINAVTALLELLDASPKNAVFLFLSDARRFMLKNARIAERAPLQLYCSGLIFAPQQALIRMLFKDNIPYWISRLPSVEENWSPELQTFEGHSHAVNCVRFAPDAKTMASASGDGTIKLWSTTAGLKRTLEGHRDSVVDFAFSPDGKTIASASLDGTIKIWCSTGDLHKTLDLRDEQVEDVCFSHEGRVVHSAHYDCEESIWSVVNAKDGVTRDDRWVNRLVFSSNGKLVVSGCSDGSIQLLDCNGNLQHSLKGHSKSVNSVAISPDSKLVVSGSADYTVKLWSTTGTWRRTIQNDDGEVNLVTFSPDGGIIVCTSEYGAAKFWDTKGDLQCTLGGMAKKIECVAFSPNGTLAATGFRDGTVSLWHTDKWALHCTLSGHDLVRWLEFSPDGQQLVAVSWKTAKVWQLNSDTRAPQNTTLKGHSGHINCAVFSPDSKLVASGLGDGTVKIWDATIANSDSEYNQAAHTDAVGRVLFSPNGKQVASGSSDIRLWDADTGRLQHILSHVRRGNTDLLYSSNSTLLIYNGAFSEGPEIWNTSTGALVYTSFPGEPSDTIYGVQFSPDANLVAYRLRDAFELRHTSSQELAYSVKATRDLYSHALLIFSPSNALVATYSAFPYPYTEQTGTEAEKSVKTLANWRGDRNISILNATTGAIQSVISGHADLAKTVTFSPDDRFVASTSADRTVKLWQTATGGLEDCFQHSMLVTAVAFSPDTRTLASSSSDNTIRLWDTASGTLRYTFPGAEGVDGLSFSEDGRYLQTDLGSIDIEASKAKGACVFRPKMVSVEGCEWVCLNGEKALWLPHEYRGAIAVRDARVVIGHATGALTFMEFYFGTDTAEACCGPKY</sequence>
<feature type="repeat" description="WD" evidence="3">
    <location>
        <begin position="877"/>
        <end position="909"/>
    </location>
</feature>
<name>A0A3D8S541_9EURO</name>
<dbReference type="Proteomes" id="UP000256690">
    <property type="component" value="Unassembled WGS sequence"/>
</dbReference>
<dbReference type="SUPFAM" id="SSF50998">
    <property type="entry name" value="Quinoprotein alcohol dehydrogenase-like"/>
    <property type="match status" value="2"/>
</dbReference>
<dbReference type="PROSITE" id="PS50837">
    <property type="entry name" value="NACHT"/>
    <property type="match status" value="1"/>
</dbReference>
<dbReference type="RefSeq" id="XP_026604363.1">
    <property type="nucleotide sequence ID" value="XM_026746883.1"/>
</dbReference>
<evidence type="ECO:0000313" key="6">
    <source>
        <dbReference type="EMBL" id="RDW81310.1"/>
    </source>
</evidence>